<sequence>MTGQGQAKPGWLRARATEALLAVVLLTRLPAPRLPDPAPRLGEAAWAFPLAGLVLGVLASAVLALALAFGVPPSVAAGLALGAQVMMTGALHEDGLADCADGFWGGFTRERRLEIMRDSRIGTYGVAALVFSLGLRWQALAFLSGFGPGIASAALIGLAMSTRVTSVALMATMPTARDNGMGHRATGVTPMVLAGAMALGIAGPLFLGLPLFAIVLAETLAALAVARLAMQRLGGQTGDVLGAAQQCAEILGWCAICALLG</sequence>
<dbReference type="AlphaFoldDB" id="A0A1N7J3D3"/>
<keyword evidence="10 19" id="KW-0812">Transmembrane</keyword>
<dbReference type="EC" id="2.7.8.26" evidence="5 19"/>
<proteinExistence type="inferred from homology"/>
<comment type="function">
    <text evidence="14 19">Joins adenosylcobinamide-GDP and alpha-ribazole to generate adenosylcobalamin (Ado-cobalamin). Also synthesizes adenosylcobalamin 5'-phosphate from adenosylcobinamide-GDP and alpha-ribazole 5'-phosphate.</text>
</comment>
<dbReference type="EMBL" id="FTOG01000001">
    <property type="protein sequence ID" value="SIS43809.1"/>
    <property type="molecule type" value="Genomic_DNA"/>
</dbReference>
<dbReference type="UniPathway" id="UPA00148">
    <property type="reaction ID" value="UER00238"/>
</dbReference>
<dbReference type="PANTHER" id="PTHR34148:SF1">
    <property type="entry name" value="ADENOSYLCOBINAMIDE-GDP RIBAZOLETRANSFERASE"/>
    <property type="match status" value="1"/>
</dbReference>
<keyword evidence="11 19" id="KW-0460">Magnesium</keyword>
<dbReference type="GO" id="GO:0051073">
    <property type="term" value="F:adenosylcobinamide-GDP ribazoletransferase activity"/>
    <property type="evidence" value="ECO:0007669"/>
    <property type="project" value="UniProtKB-UniRule"/>
</dbReference>
<evidence type="ECO:0000256" key="4">
    <source>
        <dbReference type="ARBA" id="ARBA00010561"/>
    </source>
</evidence>
<evidence type="ECO:0000256" key="8">
    <source>
        <dbReference type="ARBA" id="ARBA00022573"/>
    </source>
</evidence>
<protein>
    <recommendedName>
        <fullName evidence="6 19">Adenosylcobinamide-GDP ribazoletransferase</fullName>
        <ecNumber evidence="5 19">2.7.8.26</ecNumber>
    </recommendedName>
    <alternativeName>
        <fullName evidence="16 19">Cobalamin synthase</fullName>
    </alternativeName>
    <alternativeName>
        <fullName evidence="15 19">Cobalamin-5'-phosphate synthase</fullName>
    </alternativeName>
</protein>
<evidence type="ECO:0000313" key="20">
    <source>
        <dbReference type="EMBL" id="SIS43809.1"/>
    </source>
</evidence>
<feature type="transmembrane region" description="Helical" evidence="19">
    <location>
        <begin position="45"/>
        <end position="69"/>
    </location>
</feature>
<evidence type="ECO:0000256" key="18">
    <source>
        <dbReference type="ARBA" id="ARBA00049504"/>
    </source>
</evidence>
<evidence type="ECO:0000256" key="11">
    <source>
        <dbReference type="ARBA" id="ARBA00022842"/>
    </source>
</evidence>
<evidence type="ECO:0000256" key="5">
    <source>
        <dbReference type="ARBA" id="ARBA00013200"/>
    </source>
</evidence>
<evidence type="ECO:0000256" key="2">
    <source>
        <dbReference type="ARBA" id="ARBA00004651"/>
    </source>
</evidence>
<keyword evidence="7 19" id="KW-1003">Cell membrane</keyword>
<comment type="similarity">
    <text evidence="4 19">Belongs to the CobS family.</text>
</comment>
<dbReference type="STRING" id="453582.SAMN05421580_101296"/>
<keyword evidence="8 19" id="KW-0169">Cobalamin biosynthesis</keyword>
<evidence type="ECO:0000313" key="21">
    <source>
        <dbReference type="Proteomes" id="UP000186221"/>
    </source>
</evidence>
<dbReference type="GO" id="GO:0009236">
    <property type="term" value="P:cobalamin biosynthetic process"/>
    <property type="evidence" value="ECO:0007669"/>
    <property type="project" value="UniProtKB-UniRule"/>
</dbReference>
<evidence type="ECO:0000256" key="14">
    <source>
        <dbReference type="ARBA" id="ARBA00025228"/>
    </source>
</evidence>
<dbReference type="OrthoDB" id="9794626at2"/>
<evidence type="ECO:0000256" key="3">
    <source>
        <dbReference type="ARBA" id="ARBA00004663"/>
    </source>
</evidence>
<evidence type="ECO:0000256" key="17">
    <source>
        <dbReference type="ARBA" id="ARBA00048623"/>
    </source>
</evidence>
<accession>A0A1N7J3D3</accession>
<evidence type="ECO:0000256" key="15">
    <source>
        <dbReference type="ARBA" id="ARBA00032605"/>
    </source>
</evidence>
<dbReference type="Proteomes" id="UP000186221">
    <property type="component" value="Unassembled WGS sequence"/>
</dbReference>
<feature type="transmembrane region" description="Helical" evidence="19">
    <location>
        <begin position="185"/>
        <end position="205"/>
    </location>
</feature>
<keyword evidence="13 19" id="KW-0472">Membrane</keyword>
<dbReference type="InterPro" id="IPR003805">
    <property type="entry name" value="CobS"/>
</dbReference>
<evidence type="ECO:0000256" key="7">
    <source>
        <dbReference type="ARBA" id="ARBA00022475"/>
    </source>
</evidence>
<comment type="catalytic activity">
    <reaction evidence="18 19">
        <text>alpha-ribazole 5'-phosphate + adenosylcob(III)inamide-GDP = adenosylcob(III)alamin 5'-phosphate + GMP + H(+)</text>
        <dbReference type="Rhea" id="RHEA:23560"/>
        <dbReference type="ChEBI" id="CHEBI:15378"/>
        <dbReference type="ChEBI" id="CHEBI:57918"/>
        <dbReference type="ChEBI" id="CHEBI:58115"/>
        <dbReference type="ChEBI" id="CHEBI:60487"/>
        <dbReference type="ChEBI" id="CHEBI:60493"/>
        <dbReference type="EC" id="2.7.8.26"/>
    </reaction>
</comment>
<comment type="catalytic activity">
    <reaction evidence="17 19">
        <text>alpha-ribazole + adenosylcob(III)inamide-GDP = adenosylcob(III)alamin + GMP + H(+)</text>
        <dbReference type="Rhea" id="RHEA:16049"/>
        <dbReference type="ChEBI" id="CHEBI:10329"/>
        <dbReference type="ChEBI" id="CHEBI:15378"/>
        <dbReference type="ChEBI" id="CHEBI:18408"/>
        <dbReference type="ChEBI" id="CHEBI:58115"/>
        <dbReference type="ChEBI" id="CHEBI:60487"/>
        <dbReference type="EC" id="2.7.8.26"/>
    </reaction>
</comment>
<dbReference type="HAMAP" id="MF_00719">
    <property type="entry name" value="CobS"/>
    <property type="match status" value="1"/>
</dbReference>
<dbReference type="GO" id="GO:0005886">
    <property type="term" value="C:plasma membrane"/>
    <property type="evidence" value="ECO:0007669"/>
    <property type="project" value="UniProtKB-SubCell"/>
</dbReference>
<evidence type="ECO:0000256" key="12">
    <source>
        <dbReference type="ARBA" id="ARBA00022989"/>
    </source>
</evidence>
<dbReference type="PANTHER" id="PTHR34148">
    <property type="entry name" value="ADENOSYLCOBINAMIDE-GDP RIBAZOLETRANSFERASE"/>
    <property type="match status" value="1"/>
</dbReference>
<evidence type="ECO:0000256" key="6">
    <source>
        <dbReference type="ARBA" id="ARBA00015850"/>
    </source>
</evidence>
<feature type="transmembrane region" description="Helical" evidence="19">
    <location>
        <begin position="211"/>
        <end position="230"/>
    </location>
</feature>
<dbReference type="Pfam" id="PF02654">
    <property type="entry name" value="CobS"/>
    <property type="match status" value="1"/>
</dbReference>
<organism evidence="20 21">
    <name type="scientific">Rhodobacter aestuarii</name>
    <dbReference type="NCBI Taxonomy" id="453582"/>
    <lineage>
        <taxon>Bacteria</taxon>
        <taxon>Pseudomonadati</taxon>
        <taxon>Pseudomonadota</taxon>
        <taxon>Alphaproteobacteria</taxon>
        <taxon>Rhodobacterales</taxon>
        <taxon>Rhodobacter group</taxon>
        <taxon>Rhodobacter</taxon>
    </lineage>
</organism>
<evidence type="ECO:0000256" key="16">
    <source>
        <dbReference type="ARBA" id="ARBA00032853"/>
    </source>
</evidence>
<comment type="pathway">
    <text evidence="3 19">Cofactor biosynthesis; adenosylcobalamin biosynthesis; adenosylcobalamin from cob(II)yrinate a,c-diamide: step 7/7.</text>
</comment>
<evidence type="ECO:0000256" key="13">
    <source>
        <dbReference type="ARBA" id="ARBA00023136"/>
    </source>
</evidence>
<keyword evidence="9 19" id="KW-0808">Transferase</keyword>
<evidence type="ECO:0000256" key="19">
    <source>
        <dbReference type="HAMAP-Rule" id="MF_00719"/>
    </source>
</evidence>
<dbReference type="NCBIfam" id="TIGR00317">
    <property type="entry name" value="cobS"/>
    <property type="match status" value="1"/>
</dbReference>
<evidence type="ECO:0000256" key="10">
    <source>
        <dbReference type="ARBA" id="ARBA00022692"/>
    </source>
</evidence>
<evidence type="ECO:0000256" key="1">
    <source>
        <dbReference type="ARBA" id="ARBA00001946"/>
    </source>
</evidence>
<gene>
    <name evidence="19" type="primary">cobS</name>
    <name evidence="20" type="ORF">SAMN05421580_101296</name>
</gene>
<dbReference type="GO" id="GO:0008818">
    <property type="term" value="F:cobalamin 5'-phosphate synthase activity"/>
    <property type="evidence" value="ECO:0007669"/>
    <property type="project" value="UniProtKB-UniRule"/>
</dbReference>
<comment type="caution">
    <text evidence="19">Lacks conserved residue(s) required for the propagation of feature annotation.</text>
</comment>
<name>A0A1N7J3D3_9RHOB</name>
<comment type="cofactor">
    <cofactor evidence="1 19">
        <name>Mg(2+)</name>
        <dbReference type="ChEBI" id="CHEBI:18420"/>
    </cofactor>
</comment>
<comment type="subcellular location">
    <subcellularLocation>
        <location evidence="2 19">Cell membrane</location>
        <topology evidence="2 19">Multi-pass membrane protein</topology>
    </subcellularLocation>
</comment>
<keyword evidence="12 19" id="KW-1133">Transmembrane helix</keyword>
<evidence type="ECO:0000256" key="9">
    <source>
        <dbReference type="ARBA" id="ARBA00022679"/>
    </source>
</evidence>
<reference evidence="21" key="1">
    <citation type="submission" date="2017-01" db="EMBL/GenBank/DDBJ databases">
        <authorList>
            <person name="Varghese N."/>
            <person name="Submissions S."/>
        </authorList>
    </citation>
    <scope>NUCLEOTIDE SEQUENCE [LARGE SCALE GENOMIC DNA]</scope>
    <source>
        <strain evidence="21">DSM 19945</strain>
    </source>
</reference>
<keyword evidence="21" id="KW-1185">Reference proteome</keyword>
<dbReference type="RefSeq" id="WP_076483255.1">
    <property type="nucleotide sequence ID" value="NZ_FTOG01000001.1"/>
</dbReference>